<sequence length="95" mass="10747">MAISFVKEQKKQKYLIAVFAVVILIIGVFVYQNFFRGKANIIIPDVAEELTAKKAEINFMALENPILGILQQFEEIKLTSDVENSAGRPNPFLPY</sequence>
<accession>A0A1G2EGG3</accession>
<keyword evidence="1" id="KW-0472">Membrane</keyword>
<evidence type="ECO:0000256" key="1">
    <source>
        <dbReference type="SAM" id="Phobius"/>
    </source>
</evidence>
<keyword evidence="1" id="KW-0812">Transmembrane</keyword>
<gene>
    <name evidence="2" type="ORF">A2W71_02900</name>
</gene>
<dbReference type="EMBL" id="MHMJ01000041">
    <property type="protein sequence ID" value="OGZ24859.1"/>
    <property type="molecule type" value="Genomic_DNA"/>
</dbReference>
<name>A0A1G2EGG3_9BACT</name>
<evidence type="ECO:0000313" key="3">
    <source>
        <dbReference type="Proteomes" id="UP000176216"/>
    </source>
</evidence>
<keyword evidence="1" id="KW-1133">Transmembrane helix</keyword>
<evidence type="ECO:0000313" key="2">
    <source>
        <dbReference type="EMBL" id="OGZ24859.1"/>
    </source>
</evidence>
<feature type="transmembrane region" description="Helical" evidence="1">
    <location>
        <begin position="14"/>
        <end position="31"/>
    </location>
</feature>
<proteinExistence type="predicted"/>
<dbReference type="AlphaFoldDB" id="A0A1G2EGG3"/>
<dbReference type="Proteomes" id="UP000176216">
    <property type="component" value="Unassembled WGS sequence"/>
</dbReference>
<protein>
    <submittedName>
        <fullName evidence="2">Uncharacterized protein</fullName>
    </submittedName>
</protein>
<comment type="caution">
    <text evidence="2">The sequence shown here is derived from an EMBL/GenBank/DDBJ whole genome shotgun (WGS) entry which is preliminary data.</text>
</comment>
<reference evidence="2 3" key="1">
    <citation type="journal article" date="2016" name="Nat. Commun.">
        <title>Thousands of microbial genomes shed light on interconnected biogeochemical processes in an aquifer system.</title>
        <authorList>
            <person name="Anantharaman K."/>
            <person name="Brown C.T."/>
            <person name="Hug L.A."/>
            <person name="Sharon I."/>
            <person name="Castelle C.J."/>
            <person name="Probst A.J."/>
            <person name="Thomas B.C."/>
            <person name="Singh A."/>
            <person name="Wilkins M.J."/>
            <person name="Karaoz U."/>
            <person name="Brodie E.L."/>
            <person name="Williams K.H."/>
            <person name="Hubbard S.S."/>
            <person name="Banfield J.F."/>
        </authorList>
    </citation>
    <scope>NUCLEOTIDE SEQUENCE [LARGE SCALE GENOMIC DNA]</scope>
</reference>
<organism evidence="2 3">
    <name type="scientific">Candidatus Nealsonbacteria bacterium RIFCSPLOWO2_02_39_8</name>
    <dbReference type="NCBI Taxonomy" id="1801674"/>
    <lineage>
        <taxon>Bacteria</taxon>
        <taxon>Candidatus Nealsoniibacteriota</taxon>
    </lineage>
</organism>